<comment type="subcellular location">
    <subcellularLocation>
        <location evidence="1">Cell membrane</location>
        <topology evidence="1">Multi-pass membrane protein</topology>
    </subcellularLocation>
</comment>
<dbReference type="OrthoDB" id="8404154at2"/>
<accession>A0A448V0E7</accession>
<keyword evidence="7 8" id="KW-0472">Membrane</keyword>
<proteinExistence type="inferred from homology"/>
<gene>
    <name evidence="10" type="ORF">NCTC13079_00388</name>
</gene>
<organism evidence="10 11">
    <name type="scientific">Aedoeadaptatus ivorii</name>
    <dbReference type="NCBI Taxonomy" id="54006"/>
    <lineage>
        <taxon>Bacteria</taxon>
        <taxon>Bacillati</taxon>
        <taxon>Bacillota</taxon>
        <taxon>Tissierellia</taxon>
        <taxon>Tissierellales</taxon>
        <taxon>Peptoniphilaceae</taxon>
        <taxon>Aedoeadaptatus</taxon>
    </lineage>
</organism>
<dbReference type="Gene3D" id="1.10.3720.10">
    <property type="entry name" value="MetI-like"/>
    <property type="match status" value="1"/>
</dbReference>
<dbReference type="EMBL" id="LR134523">
    <property type="protein sequence ID" value="VEJ34911.1"/>
    <property type="molecule type" value="Genomic_DNA"/>
</dbReference>
<keyword evidence="3" id="KW-0813">Transport</keyword>
<feature type="transmembrane region" description="Helical" evidence="8">
    <location>
        <begin position="107"/>
        <end position="129"/>
    </location>
</feature>
<dbReference type="Proteomes" id="UP000269544">
    <property type="component" value="Chromosome"/>
</dbReference>
<dbReference type="PANTHER" id="PTHR42929:SF1">
    <property type="entry name" value="INNER MEMBRANE ABC TRANSPORTER PERMEASE PROTEIN YDCU-RELATED"/>
    <property type="match status" value="1"/>
</dbReference>
<feature type="transmembrane region" description="Helical" evidence="8">
    <location>
        <begin position="149"/>
        <end position="169"/>
    </location>
</feature>
<evidence type="ECO:0000256" key="5">
    <source>
        <dbReference type="ARBA" id="ARBA00022692"/>
    </source>
</evidence>
<feature type="domain" description="ABC transmembrane type-1" evidence="9">
    <location>
        <begin position="61"/>
        <end position="269"/>
    </location>
</feature>
<keyword evidence="4" id="KW-1003">Cell membrane</keyword>
<evidence type="ECO:0000256" key="2">
    <source>
        <dbReference type="ARBA" id="ARBA00007069"/>
    </source>
</evidence>
<name>A0A448V0E7_9FIRM</name>
<dbReference type="AlphaFoldDB" id="A0A448V0E7"/>
<sequence length="286" mass="31551">MRTDAKLPLLLFLPFGVLALFYILLPLFSILWKSFFDNGGAFIGMSNYGEIFSNPYYFMGIANSLKVSFFSALIGLILDFMGAYVIYNNEGVLKKVFLNVLNMTSNFQGIQLAFAFMIILGNSGVLVLLGQALGWSFLADFDLYGTNGLLLTFIHFQIPLGTLLLYPAFAMIQDEYKEAAQLLKTGTLRFWLYIGIPILSPVLFGTFSILFANALAAYATPYALLGNNYPLMPIQISSMFTGDIVQQPGTGSALSVIMILIMLLVNGLGLLAGSNREGREVREEKQ</sequence>
<evidence type="ECO:0000256" key="8">
    <source>
        <dbReference type="SAM" id="Phobius"/>
    </source>
</evidence>
<feature type="transmembrane region" description="Helical" evidence="8">
    <location>
        <begin position="67"/>
        <end position="87"/>
    </location>
</feature>
<evidence type="ECO:0000256" key="7">
    <source>
        <dbReference type="ARBA" id="ARBA00023136"/>
    </source>
</evidence>
<feature type="transmembrane region" description="Helical" evidence="8">
    <location>
        <begin position="7"/>
        <end position="32"/>
    </location>
</feature>
<keyword evidence="5 8" id="KW-0812">Transmembrane</keyword>
<dbReference type="InterPro" id="IPR000515">
    <property type="entry name" value="MetI-like"/>
</dbReference>
<feature type="transmembrane region" description="Helical" evidence="8">
    <location>
        <begin position="190"/>
        <end position="219"/>
    </location>
</feature>
<comment type="similarity">
    <text evidence="2">Belongs to the binding-protein-dependent transport system permease family. CysTW subfamily.</text>
</comment>
<reference evidence="10 11" key="1">
    <citation type="submission" date="2018-12" db="EMBL/GenBank/DDBJ databases">
        <authorList>
            <consortium name="Pathogen Informatics"/>
        </authorList>
    </citation>
    <scope>NUCLEOTIDE SEQUENCE [LARGE SCALE GENOMIC DNA]</scope>
    <source>
        <strain evidence="10 11">NCTC13079</strain>
    </source>
</reference>
<evidence type="ECO:0000256" key="4">
    <source>
        <dbReference type="ARBA" id="ARBA00022475"/>
    </source>
</evidence>
<protein>
    <submittedName>
        <fullName evidence="10">Thiamine transporter membrane protein</fullName>
    </submittedName>
</protein>
<keyword evidence="11" id="KW-1185">Reference proteome</keyword>
<evidence type="ECO:0000256" key="6">
    <source>
        <dbReference type="ARBA" id="ARBA00022989"/>
    </source>
</evidence>
<evidence type="ECO:0000313" key="10">
    <source>
        <dbReference type="EMBL" id="VEJ34911.1"/>
    </source>
</evidence>
<evidence type="ECO:0000256" key="1">
    <source>
        <dbReference type="ARBA" id="ARBA00004651"/>
    </source>
</evidence>
<feature type="transmembrane region" description="Helical" evidence="8">
    <location>
        <begin position="253"/>
        <end position="272"/>
    </location>
</feature>
<dbReference type="RefSeq" id="WP_126464839.1">
    <property type="nucleotide sequence ID" value="NZ_JAUSWF010000002.1"/>
</dbReference>
<evidence type="ECO:0000313" key="11">
    <source>
        <dbReference type="Proteomes" id="UP000269544"/>
    </source>
</evidence>
<evidence type="ECO:0000259" key="9">
    <source>
        <dbReference type="PROSITE" id="PS50928"/>
    </source>
</evidence>
<dbReference type="KEGG" id="piv:NCTC13079_00388"/>
<evidence type="ECO:0000256" key="3">
    <source>
        <dbReference type="ARBA" id="ARBA00022448"/>
    </source>
</evidence>
<dbReference type="GO" id="GO:0055085">
    <property type="term" value="P:transmembrane transport"/>
    <property type="evidence" value="ECO:0007669"/>
    <property type="project" value="InterPro"/>
</dbReference>
<dbReference type="SUPFAM" id="SSF161098">
    <property type="entry name" value="MetI-like"/>
    <property type="match status" value="1"/>
</dbReference>
<dbReference type="GO" id="GO:0005886">
    <property type="term" value="C:plasma membrane"/>
    <property type="evidence" value="ECO:0007669"/>
    <property type="project" value="UniProtKB-SubCell"/>
</dbReference>
<dbReference type="InterPro" id="IPR035906">
    <property type="entry name" value="MetI-like_sf"/>
</dbReference>
<dbReference type="PANTHER" id="PTHR42929">
    <property type="entry name" value="INNER MEMBRANE ABC TRANSPORTER PERMEASE PROTEIN YDCU-RELATED-RELATED"/>
    <property type="match status" value="1"/>
</dbReference>
<keyword evidence="6 8" id="KW-1133">Transmembrane helix</keyword>
<dbReference type="PROSITE" id="PS50928">
    <property type="entry name" value="ABC_TM1"/>
    <property type="match status" value="1"/>
</dbReference>